<evidence type="ECO:0000313" key="2">
    <source>
        <dbReference type="Proteomes" id="UP001234989"/>
    </source>
</evidence>
<dbReference type="Proteomes" id="UP001234989">
    <property type="component" value="Chromosome 6"/>
</dbReference>
<protein>
    <submittedName>
        <fullName evidence="1">Uncharacterized protein</fullName>
    </submittedName>
</protein>
<dbReference type="EMBL" id="CP133617">
    <property type="protein sequence ID" value="WMV32589.1"/>
    <property type="molecule type" value="Genomic_DNA"/>
</dbReference>
<gene>
    <name evidence="1" type="ORF">MTR67_025974</name>
</gene>
<evidence type="ECO:0000313" key="1">
    <source>
        <dbReference type="EMBL" id="WMV32589.1"/>
    </source>
</evidence>
<reference evidence="1" key="1">
    <citation type="submission" date="2023-08" db="EMBL/GenBank/DDBJ databases">
        <title>A de novo genome assembly of Solanum verrucosum Schlechtendal, a Mexican diploid species geographically isolated from the other diploid A-genome species in potato relatives.</title>
        <authorList>
            <person name="Hosaka K."/>
        </authorList>
    </citation>
    <scope>NUCLEOTIDE SEQUENCE</scope>
    <source>
        <tissue evidence="1">Young leaves</tissue>
    </source>
</reference>
<proteinExistence type="predicted"/>
<organism evidence="1 2">
    <name type="scientific">Solanum verrucosum</name>
    <dbReference type="NCBI Taxonomy" id="315347"/>
    <lineage>
        <taxon>Eukaryota</taxon>
        <taxon>Viridiplantae</taxon>
        <taxon>Streptophyta</taxon>
        <taxon>Embryophyta</taxon>
        <taxon>Tracheophyta</taxon>
        <taxon>Spermatophyta</taxon>
        <taxon>Magnoliopsida</taxon>
        <taxon>eudicotyledons</taxon>
        <taxon>Gunneridae</taxon>
        <taxon>Pentapetalae</taxon>
        <taxon>asterids</taxon>
        <taxon>lamiids</taxon>
        <taxon>Solanales</taxon>
        <taxon>Solanaceae</taxon>
        <taxon>Solanoideae</taxon>
        <taxon>Solaneae</taxon>
        <taxon>Solanum</taxon>
    </lineage>
</organism>
<accession>A0AAF0TUD1</accession>
<dbReference type="AlphaFoldDB" id="A0AAF0TUD1"/>
<keyword evidence="2" id="KW-1185">Reference proteome</keyword>
<sequence length="97" mass="11160">MGEATQWLVDLQKESITSLEELTDVFYLLLQCPTHGISDNVLSQYFYRSLISVNKGVADQLIRGEIMQQPFDMASTLTDELTKINRAWYTREDQLSP</sequence>
<name>A0AAF0TUD1_SOLVR</name>